<dbReference type="AlphaFoldDB" id="A0A6G0QDN8"/>
<proteinExistence type="predicted"/>
<sequence>MPVFMVLKKHEGHFYGVRHGDVSTKWHAEGDVSFTTTNCEAYDWYAEVLAHIEYGQSNAATVDPLQLDDTTNTIISGAMERRDRLDVVHDRLHLPRLDRAPYDITILADGLGAEADRFCAEAGLSGTRALGDAAASPSGSAVRAGTRAPNTSSGRVEHTTMHRVLDSIRLEPEILADRSKLRQLMKANDAAITAWKKRAAPEHRPPGEHSSQQEFIMMFKWLLARRDQLHELFAFLPYPEIAAKRVPMELLLRWGSLEAYDMQVGTLRGLEDDDTATPSTKEFCRTWLAACMTDGGSQRDRVMARDAQRWKRLAGLHRAAPDGSQPTGVGDDCWFLLHTLQFVVWVWPATPWGQTAMVQLGGMYSAYPALRQACEEIAEHGKWSATVDFPSGRTWAARLDTMEAGLAAVHQH</sequence>
<dbReference type="EMBL" id="QXFY01003720">
    <property type="protein sequence ID" value="KAE9282641.1"/>
    <property type="molecule type" value="Genomic_DNA"/>
</dbReference>
<protein>
    <submittedName>
        <fullName evidence="2">Uncharacterized protein</fullName>
    </submittedName>
</protein>
<feature type="region of interest" description="Disordered" evidence="1">
    <location>
        <begin position="135"/>
        <end position="157"/>
    </location>
</feature>
<dbReference type="Proteomes" id="UP000486351">
    <property type="component" value="Unassembled WGS sequence"/>
</dbReference>
<evidence type="ECO:0000313" key="2">
    <source>
        <dbReference type="EMBL" id="KAE9282641.1"/>
    </source>
</evidence>
<comment type="caution">
    <text evidence="2">The sequence shown here is derived from an EMBL/GenBank/DDBJ whole genome shotgun (WGS) entry which is preliminary data.</text>
</comment>
<organism evidence="2 3">
    <name type="scientific">Phytophthora fragariae</name>
    <dbReference type="NCBI Taxonomy" id="53985"/>
    <lineage>
        <taxon>Eukaryota</taxon>
        <taxon>Sar</taxon>
        <taxon>Stramenopiles</taxon>
        <taxon>Oomycota</taxon>
        <taxon>Peronosporomycetes</taxon>
        <taxon>Peronosporales</taxon>
        <taxon>Peronosporaceae</taxon>
        <taxon>Phytophthora</taxon>
    </lineage>
</organism>
<accession>A0A6G0QDN8</accession>
<gene>
    <name evidence="2" type="ORF">PF008_g27599</name>
</gene>
<name>A0A6G0QDN8_9STRA</name>
<evidence type="ECO:0000256" key="1">
    <source>
        <dbReference type="SAM" id="MobiDB-lite"/>
    </source>
</evidence>
<evidence type="ECO:0000313" key="3">
    <source>
        <dbReference type="Proteomes" id="UP000486351"/>
    </source>
</evidence>
<reference evidence="2 3" key="1">
    <citation type="submission" date="2018-09" db="EMBL/GenBank/DDBJ databases">
        <title>Genomic investigation of the strawberry pathogen Phytophthora fragariae indicates pathogenicity is determined by transcriptional variation in three key races.</title>
        <authorList>
            <person name="Adams T.M."/>
            <person name="Armitage A.D."/>
            <person name="Sobczyk M.K."/>
            <person name="Bates H.J."/>
            <person name="Dunwell J.M."/>
            <person name="Nellist C.F."/>
            <person name="Harrison R.J."/>
        </authorList>
    </citation>
    <scope>NUCLEOTIDE SEQUENCE [LARGE SCALE GENOMIC DNA]</scope>
    <source>
        <strain evidence="2 3">NOV-77</strain>
    </source>
</reference>